<feature type="transmembrane region" description="Helical" evidence="2">
    <location>
        <begin position="102"/>
        <end position="122"/>
    </location>
</feature>
<reference evidence="3 4" key="1">
    <citation type="submission" date="2019-02" db="EMBL/GenBank/DDBJ databases">
        <title>Deep-cultivation of Planctomycetes and their phenomic and genomic characterization uncovers novel biology.</title>
        <authorList>
            <person name="Wiegand S."/>
            <person name="Jogler M."/>
            <person name="Boedeker C."/>
            <person name="Pinto D."/>
            <person name="Vollmers J."/>
            <person name="Rivas-Marin E."/>
            <person name="Kohn T."/>
            <person name="Peeters S.H."/>
            <person name="Heuer A."/>
            <person name="Rast P."/>
            <person name="Oberbeckmann S."/>
            <person name="Bunk B."/>
            <person name="Jeske O."/>
            <person name="Meyerdierks A."/>
            <person name="Storesund J.E."/>
            <person name="Kallscheuer N."/>
            <person name="Luecker S."/>
            <person name="Lage O.M."/>
            <person name="Pohl T."/>
            <person name="Merkel B.J."/>
            <person name="Hornburger P."/>
            <person name="Mueller R.-W."/>
            <person name="Bruemmer F."/>
            <person name="Labrenz M."/>
            <person name="Spormann A.M."/>
            <person name="Op den Camp H."/>
            <person name="Overmann J."/>
            <person name="Amann R."/>
            <person name="Jetten M.S.M."/>
            <person name="Mascher T."/>
            <person name="Medema M.H."/>
            <person name="Devos D.P."/>
            <person name="Kaster A.-K."/>
            <person name="Ovreas L."/>
            <person name="Rohde M."/>
            <person name="Galperin M.Y."/>
            <person name="Jogler C."/>
        </authorList>
    </citation>
    <scope>NUCLEOTIDE SEQUENCE [LARGE SCALE GENOMIC DNA]</scope>
    <source>
        <strain evidence="3 4">EC9</strain>
    </source>
</reference>
<dbReference type="Proteomes" id="UP000319557">
    <property type="component" value="Chromosome"/>
</dbReference>
<evidence type="ECO:0000256" key="1">
    <source>
        <dbReference type="SAM" id="MobiDB-lite"/>
    </source>
</evidence>
<organism evidence="3 4">
    <name type="scientific">Rosistilla ulvae</name>
    <dbReference type="NCBI Taxonomy" id="1930277"/>
    <lineage>
        <taxon>Bacteria</taxon>
        <taxon>Pseudomonadati</taxon>
        <taxon>Planctomycetota</taxon>
        <taxon>Planctomycetia</taxon>
        <taxon>Pirellulales</taxon>
        <taxon>Pirellulaceae</taxon>
        <taxon>Rosistilla</taxon>
    </lineage>
</organism>
<dbReference type="Gene3D" id="1.50.10.20">
    <property type="match status" value="2"/>
</dbReference>
<keyword evidence="2" id="KW-1133">Transmembrane helix</keyword>
<evidence type="ECO:0000256" key="2">
    <source>
        <dbReference type="SAM" id="Phobius"/>
    </source>
</evidence>
<accession>A0A517LZS1</accession>
<protein>
    <recommendedName>
        <fullName evidence="5">Pectic acid lyase</fullName>
    </recommendedName>
</protein>
<proteinExistence type="predicted"/>
<feature type="region of interest" description="Disordered" evidence="1">
    <location>
        <begin position="1"/>
        <end position="84"/>
    </location>
</feature>
<dbReference type="CDD" id="cd00688">
    <property type="entry name" value="ISOPREN_C2_like"/>
    <property type="match status" value="1"/>
</dbReference>
<evidence type="ECO:0008006" key="5">
    <source>
        <dbReference type="Google" id="ProtNLM"/>
    </source>
</evidence>
<dbReference type="KEGG" id="ruv:EC9_23090"/>
<dbReference type="SUPFAM" id="SSF48239">
    <property type="entry name" value="Terpenoid cyclases/Protein prenyltransferases"/>
    <property type="match status" value="1"/>
</dbReference>
<feature type="compositionally biased region" description="Pro residues" evidence="1">
    <location>
        <begin position="13"/>
        <end position="37"/>
    </location>
</feature>
<dbReference type="InterPro" id="IPR008930">
    <property type="entry name" value="Terpenoid_cyclase/PrenylTrfase"/>
</dbReference>
<evidence type="ECO:0000313" key="4">
    <source>
        <dbReference type="Proteomes" id="UP000319557"/>
    </source>
</evidence>
<feature type="compositionally biased region" description="Low complexity" evidence="1">
    <location>
        <begin position="1"/>
        <end position="12"/>
    </location>
</feature>
<gene>
    <name evidence="3" type="ORF">EC9_23090</name>
</gene>
<evidence type="ECO:0000313" key="3">
    <source>
        <dbReference type="EMBL" id="QDS88122.1"/>
    </source>
</evidence>
<keyword evidence="2" id="KW-0812">Transmembrane</keyword>
<name>A0A517LZS1_9BACT</name>
<keyword evidence="4" id="KW-1185">Reference proteome</keyword>
<keyword evidence="2" id="KW-0472">Membrane</keyword>
<sequence length="546" mass="59514">MAQSSASSDPPSSATPPPPPPLPKPVPVRQPPTPKQPAPVAAAVPVPPSGGQRWRREAVDPTATTVPANNGKPRPAGVSALPAESEADEGTDFLEVEKSAPAWLISLVVHLVVLLLLALLTFPGTSGVGRLMIELGISEKEEEVDLAMFELDSSEAPEMLEATEMSELADVQVDDSFSPMEMSDLIVPVEMGSMQAEFKVSSALAGRSGGMKQALLATYGGTQATQDAVKLGLEWLKRNQQRGGFWSLSGRYSDGSSTENKPAATAMALLALQGDGNTHLSGEYKDQVAGGIKWLVGHQDREGSFVTKSQVPSHQALYAQGQCMIAICELYAMSKDSWLREPAQRAVNYAVEIQSKEGGWRYYPRRESDTSVTGWFLMGLKSAQMAGLEVPGSAFANIGYYLDTVAHYDGSAYSYQPNSAPSPAMTAEGLLCRQYLGWQEDHPALKEAVLTIDAKYPFVLDDRDFYYWYYATQVLHHYGGQPWRNWNGVMREALPKAQVQSGREAGSWAPQGSRWGSTGGRLYTTCLSLFCLEVYYRHMPLYKNEN</sequence>
<dbReference type="AlphaFoldDB" id="A0A517LZS1"/>
<dbReference type="EMBL" id="CP036261">
    <property type="protein sequence ID" value="QDS88122.1"/>
    <property type="molecule type" value="Genomic_DNA"/>
</dbReference>